<accession>A0ABM8I2C5</accession>
<evidence type="ECO:0008006" key="4">
    <source>
        <dbReference type="Google" id="ProtNLM"/>
    </source>
</evidence>
<protein>
    <recommendedName>
        <fullName evidence="4">Outer membrane protein beta-barrel domain-containing protein</fullName>
    </recommendedName>
</protein>
<name>A0ABM8I2C5_9BACT</name>
<feature type="signal peptide" evidence="1">
    <location>
        <begin position="1"/>
        <end position="21"/>
    </location>
</feature>
<dbReference type="Proteomes" id="UP001319827">
    <property type="component" value="Chromosome"/>
</dbReference>
<reference evidence="2 3" key="1">
    <citation type="journal article" date="2016" name="C (Basel)">
        <title>Selective Growth of and Electricity Production by Marine Exoelectrogenic Bacteria in Self-Aggregated Hydrogel of Microbially Reduced Graphene Oxide.</title>
        <authorList>
            <person name="Yoshida N."/>
            <person name="Goto Y."/>
            <person name="Miyata Y."/>
        </authorList>
    </citation>
    <scope>NUCLEOTIDE SEQUENCE [LARGE SCALE GENOMIC DNA]</scope>
    <source>
        <strain evidence="2 3">NIT-T3</strain>
    </source>
</reference>
<dbReference type="EMBL" id="AP024355">
    <property type="protein sequence ID" value="BCR06956.1"/>
    <property type="molecule type" value="Genomic_DNA"/>
</dbReference>
<gene>
    <name evidence="2" type="ORF">DESUT3_40250</name>
</gene>
<dbReference type="RefSeq" id="WP_221250332.1">
    <property type="nucleotide sequence ID" value="NZ_AP024355.1"/>
</dbReference>
<evidence type="ECO:0000313" key="3">
    <source>
        <dbReference type="Proteomes" id="UP001319827"/>
    </source>
</evidence>
<proteinExistence type="predicted"/>
<organism evidence="2 3">
    <name type="scientific">Desulfuromonas versatilis</name>
    <dbReference type="NCBI Taxonomy" id="2802975"/>
    <lineage>
        <taxon>Bacteria</taxon>
        <taxon>Pseudomonadati</taxon>
        <taxon>Thermodesulfobacteriota</taxon>
        <taxon>Desulfuromonadia</taxon>
        <taxon>Desulfuromonadales</taxon>
        <taxon>Desulfuromonadaceae</taxon>
        <taxon>Desulfuromonas</taxon>
    </lineage>
</organism>
<keyword evidence="3" id="KW-1185">Reference proteome</keyword>
<reference evidence="2 3" key="2">
    <citation type="journal article" date="2021" name="Int. J. Syst. Evol. Microbiol.">
        <title>Isolation and Polyphasic Characterization of Desulfuromonas versatilis sp. Nov., an Electrogenic Bacteria Capable of Versatile Metabolism Isolated from a Graphene Oxide-Reducing Enrichment Culture.</title>
        <authorList>
            <person name="Xie L."/>
            <person name="Yoshida N."/>
            <person name="Ishii S."/>
            <person name="Meng L."/>
        </authorList>
    </citation>
    <scope>NUCLEOTIDE SEQUENCE [LARGE SCALE GENOMIC DNA]</scope>
    <source>
        <strain evidence="2 3">NIT-T3</strain>
    </source>
</reference>
<evidence type="ECO:0000313" key="2">
    <source>
        <dbReference type="EMBL" id="BCR06956.1"/>
    </source>
</evidence>
<keyword evidence="1" id="KW-0732">Signal</keyword>
<evidence type="ECO:0000256" key="1">
    <source>
        <dbReference type="SAM" id="SignalP"/>
    </source>
</evidence>
<feature type="chain" id="PRO_5046452190" description="Outer membrane protein beta-barrel domain-containing protein" evidence="1">
    <location>
        <begin position="22"/>
        <end position="235"/>
    </location>
</feature>
<sequence>MKRVLVLALVALFFGGSVALAGPFGPAKPVMKGGQFSLGPGIHVYSAEWENEGIDVEQVNGFAQAGFGITDNVEIYGQLGAADLNIEGIFDDEDFEDGYLPFGTLGFRALLTDRRPIAMGIFAQGSYFFDTYEDSGLIDGTPAKLEFNSMYELNGGIALHTEIEGALLYFGPFFFVREVDLDVSSATSDSGTVEEDSNFGGFVGIRWPLKNGMNIELEGQYRTKASVGGSIQYVF</sequence>